<dbReference type="OrthoDB" id="2357150at2759"/>
<evidence type="ECO:0000259" key="2">
    <source>
        <dbReference type="PROSITE" id="PS50196"/>
    </source>
</evidence>
<dbReference type="EMBL" id="HG001899">
    <property type="protein sequence ID" value="CDF38178.1"/>
    <property type="molecule type" value="Genomic_DNA"/>
</dbReference>
<protein>
    <recommendedName>
        <fullName evidence="2">RanBD1 domain-containing protein</fullName>
    </recommendedName>
</protein>
<dbReference type="KEGG" id="ccp:CHC_T00006060001"/>
<dbReference type="AlphaFoldDB" id="R7QK89"/>
<proteinExistence type="predicted"/>
<dbReference type="GeneID" id="17325765"/>
<dbReference type="PROSITE" id="PS50196">
    <property type="entry name" value="RANBD1"/>
    <property type="match status" value="1"/>
</dbReference>
<gene>
    <name evidence="3" type="ORF">CHC_T00006060001</name>
</gene>
<dbReference type="CDD" id="cd13179">
    <property type="entry name" value="RanBD_RanBP1"/>
    <property type="match status" value="1"/>
</dbReference>
<dbReference type="Gramene" id="CDF38178">
    <property type="protein sequence ID" value="CDF38178"/>
    <property type="gene ID" value="CHC_T00006060001"/>
</dbReference>
<evidence type="ECO:0000256" key="1">
    <source>
        <dbReference type="SAM" id="MobiDB-lite"/>
    </source>
</evidence>
<sequence length="214" mass="24229">MSDPVATPAAPAAPTKDAEAIVKDEDCSKEYEPVVRLAEVETKTGEEDEEVVFKMRSKLFRFNKEQKEWKERGTGDVRILKHKENRKIRLLMRREKTLKICLNHYINPSVELRENVGSDRSWVWHGVDYADGERDEATLAIRFRDSTNATAFKEAYDSARDYLRKLLDGKDPDAAAGEEVKAEEAKGKESPEEVAKVDAPNAEEAKEDTKEAAS</sequence>
<name>R7QK89_CHOCR</name>
<dbReference type="PANTHER" id="PTHR23138">
    <property type="entry name" value="RAN BINDING PROTEIN"/>
    <property type="match status" value="1"/>
</dbReference>
<dbReference type="RefSeq" id="XP_005718047.1">
    <property type="nucleotide sequence ID" value="XM_005717990.1"/>
</dbReference>
<accession>R7QK89</accession>
<dbReference type="InterPro" id="IPR045255">
    <property type="entry name" value="RanBP1-like"/>
</dbReference>
<dbReference type="PhylomeDB" id="R7QK89"/>
<feature type="domain" description="RanBD1" evidence="2">
    <location>
        <begin position="30"/>
        <end position="165"/>
    </location>
</feature>
<organism evidence="3 4">
    <name type="scientific">Chondrus crispus</name>
    <name type="common">Carrageen Irish moss</name>
    <name type="synonym">Polymorpha crispa</name>
    <dbReference type="NCBI Taxonomy" id="2769"/>
    <lineage>
        <taxon>Eukaryota</taxon>
        <taxon>Rhodophyta</taxon>
        <taxon>Florideophyceae</taxon>
        <taxon>Rhodymeniophycidae</taxon>
        <taxon>Gigartinales</taxon>
        <taxon>Gigartinaceae</taxon>
        <taxon>Chondrus</taxon>
    </lineage>
</organism>
<feature type="compositionally biased region" description="Low complexity" evidence="1">
    <location>
        <begin position="1"/>
        <end position="15"/>
    </location>
</feature>
<dbReference type="STRING" id="2769.R7QK89"/>
<evidence type="ECO:0000313" key="3">
    <source>
        <dbReference type="EMBL" id="CDF38178.1"/>
    </source>
</evidence>
<dbReference type="GO" id="GO:0005643">
    <property type="term" value="C:nuclear pore"/>
    <property type="evidence" value="ECO:0007669"/>
    <property type="project" value="TreeGrafter"/>
</dbReference>
<feature type="compositionally biased region" description="Basic and acidic residues" evidence="1">
    <location>
        <begin position="174"/>
        <end position="196"/>
    </location>
</feature>
<dbReference type="GO" id="GO:0005737">
    <property type="term" value="C:cytoplasm"/>
    <property type="evidence" value="ECO:0007669"/>
    <property type="project" value="TreeGrafter"/>
</dbReference>
<dbReference type="PANTHER" id="PTHR23138:SF87">
    <property type="entry name" value="E3 SUMO-PROTEIN LIGASE RANBP2"/>
    <property type="match status" value="1"/>
</dbReference>
<dbReference type="Pfam" id="PF00638">
    <property type="entry name" value="Ran_BP1"/>
    <property type="match status" value="1"/>
</dbReference>
<dbReference type="Proteomes" id="UP000012073">
    <property type="component" value="Unassembled WGS sequence"/>
</dbReference>
<reference evidence="4" key="1">
    <citation type="journal article" date="2013" name="Proc. Natl. Acad. Sci. U.S.A.">
        <title>Genome structure and metabolic features in the red seaweed Chondrus crispus shed light on evolution of the Archaeplastida.</title>
        <authorList>
            <person name="Collen J."/>
            <person name="Porcel B."/>
            <person name="Carre W."/>
            <person name="Ball S.G."/>
            <person name="Chaparro C."/>
            <person name="Tonon T."/>
            <person name="Barbeyron T."/>
            <person name="Michel G."/>
            <person name="Noel B."/>
            <person name="Valentin K."/>
            <person name="Elias M."/>
            <person name="Artiguenave F."/>
            <person name="Arun A."/>
            <person name="Aury J.M."/>
            <person name="Barbosa-Neto J.F."/>
            <person name="Bothwell J.H."/>
            <person name="Bouget F.Y."/>
            <person name="Brillet L."/>
            <person name="Cabello-Hurtado F."/>
            <person name="Capella-Gutierrez S."/>
            <person name="Charrier B."/>
            <person name="Cladiere L."/>
            <person name="Cock J.M."/>
            <person name="Coelho S.M."/>
            <person name="Colleoni C."/>
            <person name="Czjzek M."/>
            <person name="Da Silva C."/>
            <person name="Delage L."/>
            <person name="Denoeud F."/>
            <person name="Deschamps P."/>
            <person name="Dittami S.M."/>
            <person name="Gabaldon T."/>
            <person name="Gachon C.M."/>
            <person name="Groisillier A."/>
            <person name="Herve C."/>
            <person name="Jabbari K."/>
            <person name="Katinka M."/>
            <person name="Kloareg B."/>
            <person name="Kowalczyk N."/>
            <person name="Labadie K."/>
            <person name="Leblanc C."/>
            <person name="Lopez P.J."/>
            <person name="McLachlan D.H."/>
            <person name="Meslet-Cladiere L."/>
            <person name="Moustafa A."/>
            <person name="Nehr Z."/>
            <person name="Nyvall Collen P."/>
            <person name="Panaud O."/>
            <person name="Partensky F."/>
            <person name="Poulain J."/>
            <person name="Rensing S.A."/>
            <person name="Rousvoal S."/>
            <person name="Samson G."/>
            <person name="Symeonidi A."/>
            <person name="Weissenbach J."/>
            <person name="Zambounis A."/>
            <person name="Wincker P."/>
            <person name="Boyen C."/>
        </authorList>
    </citation>
    <scope>NUCLEOTIDE SEQUENCE [LARGE SCALE GENOMIC DNA]</scope>
    <source>
        <strain evidence="4">cv. Stackhouse</strain>
    </source>
</reference>
<feature type="region of interest" description="Disordered" evidence="1">
    <location>
        <begin position="174"/>
        <end position="214"/>
    </location>
</feature>
<feature type="region of interest" description="Disordered" evidence="1">
    <location>
        <begin position="1"/>
        <end position="21"/>
    </location>
</feature>
<dbReference type="OMA" id="NFKDSFM"/>
<dbReference type="GO" id="GO:0005096">
    <property type="term" value="F:GTPase activator activity"/>
    <property type="evidence" value="ECO:0007669"/>
    <property type="project" value="TreeGrafter"/>
</dbReference>
<dbReference type="SUPFAM" id="SSF50729">
    <property type="entry name" value="PH domain-like"/>
    <property type="match status" value="1"/>
</dbReference>
<dbReference type="InterPro" id="IPR045256">
    <property type="entry name" value="RanBP1_RanBD"/>
</dbReference>
<keyword evidence="4" id="KW-1185">Reference proteome</keyword>
<dbReference type="InterPro" id="IPR011993">
    <property type="entry name" value="PH-like_dom_sf"/>
</dbReference>
<dbReference type="InterPro" id="IPR000156">
    <property type="entry name" value="Ran_bind_dom"/>
</dbReference>
<dbReference type="FunFam" id="2.30.29.30:FF:000312">
    <property type="entry name" value="Ran binding protein 1"/>
    <property type="match status" value="1"/>
</dbReference>
<dbReference type="Gene3D" id="2.30.29.30">
    <property type="entry name" value="Pleckstrin-homology domain (PH domain)/Phosphotyrosine-binding domain (PTB)"/>
    <property type="match status" value="1"/>
</dbReference>
<dbReference type="SMART" id="SM00160">
    <property type="entry name" value="RanBD"/>
    <property type="match status" value="1"/>
</dbReference>
<dbReference type="GO" id="GO:0006913">
    <property type="term" value="P:nucleocytoplasmic transport"/>
    <property type="evidence" value="ECO:0007669"/>
    <property type="project" value="InterPro"/>
</dbReference>
<evidence type="ECO:0000313" key="4">
    <source>
        <dbReference type="Proteomes" id="UP000012073"/>
    </source>
</evidence>
<feature type="compositionally biased region" description="Basic and acidic residues" evidence="1">
    <location>
        <begin position="203"/>
        <end position="214"/>
    </location>
</feature>